<dbReference type="SUPFAM" id="SSF53822">
    <property type="entry name" value="Periplasmic binding protein-like I"/>
    <property type="match status" value="1"/>
</dbReference>
<dbReference type="CDD" id="cd01392">
    <property type="entry name" value="HTH_LacI"/>
    <property type="match status" value="1"/>
</dbReference>
<dbReference type="Gene3D" id="3.40.50.2300">
    <property type="match status" value="2"/>
</dbReference>
<keyword evidence="5" id="KW-0238">DNA-binding</keyword>
<dbReference type="Pfam" id="PF13407">
    <property type="entry name" value="Peripla_BP_4"/>
    <property type="match status" value="1"/>
</dbReference>
<evidence type="ECO:0000313" key="5">
    <source>
        <dbReference type="EMBL" id="MEJ8476979.1"/>
    </source>
</evidence>
<dbReference type="Proteomes" id="UP001385499">
    <property type="component" value="Unassembled WGS sequence"/>
</dbReference>
<evidence type="ECO:0000256" key="2">
    <source>
        <dbReference type="ARBA" id="ARBA00007639"/>
    </source>
</evidence>
<dbReference type="GO" id="GO:0003677">
    <property type="term" value="F:DNA binding"/>
    <property type="evidence" value="ECO:0007669"/>
    <property type="project" value="UniProtKB-KW"/>
</dbReference>
<accession>A0ABU8TS59</accession>
<dbReference type="PROSITE" id="PS00356">
    <property type="entry name" value="HTH_LACI_1"/>
    <property type="match status" value="1"/>
</dbReference>
<protein>
    <submittedName>
        <fullName evidence="5">LacI family DNA-binding transcriptional regulator</fullName>
    </submittedName>
</protein>
<organism evidence="5 6">
    <name type="scientific">Roseibium algae</name>
    <dbReference type="NCBI Taxonomy" id="3123038"/>
    <lineage>
        <taxon>Bacteria</taxon>
        <taxon>Pseudomonadati</taxon>
        <taxon>Pseudomonadota</taxon>
        <taxon>Alphaproteobacteria</taxon>
        <taxon>Hyphomicrobiales</taxon>
        <taxon>Stappiaceae</taxon>
        <taxon>Roseibium</taxon>
    </lineage>
</organism>
<dbReference type="Gene3D" id="1.10.260.40">
    <property type="entry name" value="lambda repressor-like DNA-binding domains"/>
    <property type="match status" value="1"/>
</dbReference>
<comment type="subcellular location">
    <subcellularLocation>
        <location evidence="1">Cell envelope</location>
    </subcellularLocation>
</comment>
<evidence type="ECO:0000256" key="3">
    <source>
        <dbReference type="ARBA" id="ARBA00022729"/>
    </source>
</evidence>
<keyword evidence="3" id="KW-0732">Signal</keyword>
<dbReference type="RefSeq" id="WP_340277867.1">
    <property type="nucleotide sequence ID" value="NZ_JBAKIA010000040.1"/>
</dbReference>
<gene>
    <name evidence="5" type="ORF">V6575_23150</name>
</gene>
<dbReference type="PROSITE" id="PS50932">
    <property type="entry name" value="HTH_LACI_2"/>
    <property type="match status" value="1"/>
</dbReference>
<dbReference type="EMBL" id="JBAKIA010000040">
    <property type="protein sequence ID" value="MEJ8476979.1"/>
    <property type="molecule type" value="Genomic_DNA"/>
</dbReference>
<evidence type="ECO:0000259" key="4">
    <source>
        <dbReference type="PROSITE" id="PS50932"/>
    </source>
</evidence>
<dbReference type="InterPro" id="IPR025997">
    <property type="entry name" value="SBP_2_dom"/>
</dbReference>
<evidence type="ECO:0000256" key="1">
    <source>
        <dbReference type="ARBA" id="ARBA00004196"/>
    </source>
</evidence>
<dbReference type="SMART" id="SM00354">
    <property type="entry name" value="HTH_LACI"/>
    <property type="match status" value="1"/>
</dbReference>
<reference evidence="5 6" key="1">
    <citation type="submission" date="2024-02" db="EMBL/GenBank/DDBJ databases">
        <title>Roseibium algae sp. nov., isolated from marine alga (Grateloupia sp.), showing potential in myo-inositol conversion.</title>
        <authorList>
            <person name="Wang Y."/>
        </authorList>
    </citation>
    <scope>NUCLEOTIDE SEQUENCE [LARGE SCALE GENOMIC DNA]</scope>
    <source>
        <strain evidence="5 6">H3510</strain>
    </source>
</reference>
<dbReference type="SUPFAM" id="SSF47413">
    <property type="entry name" value="lambda repressor-like DNA-binding domains"/>
    <property type="match status" value="1"/>
</dbReference>
<evidence type="ECO:0000313" key="6">
    <source>
        <dbReference type="Proteomes" id="UP001385499"/>
    </source>
</evidence>
<proteinExistence type="inferred from homology"/>
<comment type="caution">
    <text evidence="5">The sequence shown here is derived from an EMBL/GenBank/DDBJ whole genome shotgun (WGS) entry which is preliminary data.</text>
</comment>
<sequence>MMGFDVSVQSSPDRRAPLMSDVAKAANVSMATVDRVLNRRKGVKDRTTQRVLKAALELDFLTLEESALIATPRPPNIVFLLPAGANPYLKLLGEKLRARAVPRGRDAPSIRCIFIESFNATVLAAALRHHAAWADGIAFMAIDHPEVREAVEEITSAGLRVVTIVSDLPHPARMAYVGLDNHSVGRTAAMLLARFSQRASGSLALVAGSRNYRAHSEREAGFLALIEEMHPDLHVVGVREGHDDAGENFRHANSLLEQHLDLIGIYNVGGASNGIARALVEQGRAGDIQFIGHGLTSDTRKLLIDGTMDAVIDSDPETILSLAINLICEAPQQLPHIQTQRSVRMDIFFRENLPSGTKLPFP</sequence>
<dbReference type="InterPro" id="IPR000843">
    <property type="entry name" value="HTH_LacI"/>
</dbReference>
<dbReference type="InterPro" id="IPR010982">
    <property type="entry name" value="Lambda_DNA-bd_dom_sf"/>
</dbReference>
<name>A0ABU8TS59_9HYPH</name>
<dbReference type="PANTHER" id="PTHR46847">
    <property type="entry name" value="D-ALLOSE-BINDING PERIPLASMIC PROTEIN-RELATED"/>
    <property type="match status" value="1"/>
</dbReference>
<dbReference type="CDD" id="cd06307">
    <property type="entry name" value="PBP1_sugar_binding"/>
    <property type="match status" value="1"/>
</dbReference>
<dbReference type="InterPro" id="IPR028082">
    <property type="entry name" value="Peripla_BP_I"/>
</dbReference>
<comment type="similarity">
    <text evidence="2">Belongs to the bacterial solute-binding protein 2 family.</text>
</comment>
<dbReference type="PANTHER" id="PTHR46847:SF1">
    <property type="entry name" value="D-ALLOSE-BINDING PERIPLASMIC PROTEIN-RELATED"/>
    <property type="match status" value="1"/>
</dbReference>
<dbReference type="Pfam" id="PF00356">
    <property type="entry name" value="LacI"/>
    <property type="match status" value="1"/>
</dbReference>
<feature type="domain" description="HTH lacI-type" evidence="4">
    <location>
        <begin position="17"/>
        <end position="60"/>
    </location>
</feature>
<keyword evidence="6" id="KW-1185">Reference proteome</keyword>